<protein>
    <submittedName>
        <fullName evidence="3">NAD(P)-dependent dehydrogenase, short-chain alcohol dehydrogenase family</fullName>
    </submittedName>
</protein>
<name>A0ABY1RI73_9MICO</name>
<comment type="similarity">
    <text evidence="1">Belongs to the short-chain dehydrogenases/reductases (SDR) family.</text>
</comment>
<evidence type="ECO:0000256" key="1">
    <source>
        <dbReference type="ARBA" id="ARBA00006484"/>
    </source>
</evidence>
<dbReference type="InterPro" id="IPR036291">
    <property type="entry name" value="NAD(P)-bd_dom_sf"/>
</dbReference>
<dbReference type="SUPFAM" id="SSF51735">
    <property type="entry name" value="NAD(P)-binding Rossmann-fold domains"/>
    <property type="match status" value="1"/>
</dbReference>
<dbReference type="PANTHER" id="PTHR24320">
    <property type="entry name" value="RETINOL DEHYDROGENASE"/>
    <property type="match status" value="1"/>
</dbReference>
<sequence>MPRILVTGAAVGLGLGAATELVEHGHEVLVHARSLARADGVRLLDEPSAHLVTGDLATLDGVRELAEQVAAAGPVDAIIHNAGVLDGAAVLPVNVVAPYLLSALVPARRLVFLSSSMHRGGTATLDGLDWSGSTRTASYSGSKLLVTVLAAAIARVRPGVFSNAVDPGWVPTRMGGPNAPDDLELGHRTQVALAEGRGADTSGYWHHQRREEPHRAVRDEAFQDELLLALAEHTDVPLS</sequence>
<dbReference type="RefSeq" id="WP_086475171.1">
    <property type="nucleotide sequence ID" value="NZ_FXWJ01000006.1"/>
</dbReference>
<dbReference type="PRINTS" id="PR00081">
    <property type="entry name" value="GDHRDH"/>
</dbReference>
<dbReference type="Pfam" id="PF00106">
    <property type="entry name" value="adh_short"/>
    <property type="match status" value="1"/>
</dbReference>
<dbReference type="PANTHER" id="PTHR24320:SF274">
    <property type="entry name" value="CHAIN DEHYDROGENASE, PUTATIVE (AFU_ORTHOLOGUE AFUA_4G00440)-RELATED"/>
    <property type="match status" value="1"/>
</dbReference>
<gene>
    <name evidence="3" type="ORF">SAMN06295909_3597</name>
</gene>
<evidence type="ECO:0000313" key="4">
    <source>
        <dbReference type="Proteomes" id="UP000194464"/>
    </source>
</evidence>
<reference evidence="3 4" key="1">
    <citation type="submission" date="2017-04" db="EMBL/GenBank/DDBJ databases">
        <authorList>
            <person name="Varghese N."/>
            <person name="Submissions S."/>
        </authorList>
    </citation>
    <scope>NUCLEOTIDE SEQUENCE [LARGE SCALE GENOMIC DNA]</scope>
    <source>
        <strain evidence="3 4">VKM Ac-1784</strain>
    </source>
</reference>
<evidence type="ECO:0000256" key="2">
    <source>
        <dbReference type="ARBA" id="ARBA00023002"/>
    </source>
</evidence>
<dbReference type="InterPro" id="IPR002347">
    <property type="entry name" value="SDR_fam"/>
</dbReference>
<evidence type="ECO:0000313" key="3">
    <source>
        <dbReference type="EMBL" id="SMQ75103.1"/>
    </source>
</evidence>
<dbReference type="Gene3D" id="3.40.50.720">
    <property type="entry name" value="NAD(P)-binding Rossmann-like Domain"/>
    <property type="match status" value="1"/>
</dbReference>
<dbReference type="EMBL" id="FXWJ01000006">
    <property type="protein sequence ID" value="SMQ75103.1"/>
    <property type="molecule type" value="Genomic_DNA"/>
</dbReference>
<organism evidence="3 4">
    <name type="scientific">Plantibacter elymi</name>
    <name type="common">nom. nud.</name>
    <dbReference type="NCBI Taxonomy" id="199708"/>
    <lineage>
        <taxon>Bacteria</taxon>
        <taxon>Bacillati</taxon>
        <taxon>Actinomycetota</taxon>
        <taxon>Actinomycetes</taxon>
        <taxon>Micrococcales</taxon>
        <taxon>Microbacteriaceae</taxon>
        <taxon>Plantibacter</taxon>
    </lineage>
</organism>
<keyword evidence="4" id="KW-1185">Reference proteome</keyword>
<comment type="caution">
    <text evidence="3">The sequence shown here is derived from an EMBL/GenBank/DDBJ whole genome shotgun (WGS) entry which is preliminary data.</text>
</comment>
<accession>A0ABY1RI73</accession>
<proteinExistence type="inferred from homology"/>
<keyword evidence="2" id="KW-0560">Oxidoreductase</keyword>
<dbReference type="Proteomes" id="UP000194464">
    <property type="component" value="Unassembled WGS sequence"/>
</dbReference>